<evidence type="ECO:0000313" key="1">
    <source>
        <dbReference type="EMBL" id="NII07484.1"/>
    </source>
</evidence>
<dbReference type="EMBL" id="JAARLZ010000007">
    <property type="protein sequence ID" value="NII07484.1"/>
    <property type="molecule type" value="Genomic_DNA"/>
</dbReference>
<reference evidence="1 2" key="1">
    <citation type="submission" date="2020-03" db="EMBL/GenBank/DDBJ databases">
        <authorList>
            <person name="Lai Q."/>
        </authorList>
    </citation>
    <scope>NUCLEOTIDE SEQUENCE [LARGE SCALE GENOMIC DNA]</scope>
    <source>
        <strain evidence="1 2">CCUG 25036</strain>
    </source>
</reference>
<accession>A0A7X5UBK8</accession>
<dbReference type="AlphaFoldDB" id="A0A7X5UBK8"/>
<protein>
    <recommendedName>
        <fullName evidence="3">HIT family protein</fullName>
    </recommendedName>
</protein>
<dbReference type="Proteomes" id="UP000490980">
    <property type="component" value="Unassembled WGS sequence"/>
</dbReference>
<evidence type="ECO:0008006" key="3">
    <source>
        <dbReference type="Google" id="ProtNLM"/>
    </source>
</evidence>
<name>A0A7X5UBK8_9GAMM</name>
<comment type="caution">
    <text evidence="1">The sequence shown here is derived from an EMBL/GenBank/DDBJ whole genome shotgun (WGS) entry which is preliminary data.</text>
</comment>
<dbReference type="RefSeq" id="WP_166949393.1">
    <property type="nucleotide sequence ID" value="NZ_JAARLZ010000007.1"/>
</dbReference>
<keyword evidence="2" id="KW-1185">Reference proteome</keyword>
<organism evidence="1 2">
    <name type="scientific">Luteibacter anthropi</name>
    <dbReference type="NCBI Taxonomy" id="564369"/>
    <lineage>
        <taxon>Bacteria</taxon>
        <taxon>Pseudomonadati</taxon>
        <taxon>Pseudomonadota</taxon>
        <taxon>Gammaproteobacteria</taxon>
        <taxon>Lysobacterales</taxon>
        <taxon>Rhodanobacteraceae</taxon>
        <taxon>Luteibacter</taxon>
    </lineage>
</organism>
<evidence type="ECO:0000313" key="2">
    <source>
        <dbReference type="Proteomes" id="UP000490980"/>
    </source>
</evidence>
<sequence>MTEHLIFRTQHWSVSHRRDARYPGYLMVSSHSQSADLYELNNESLAELGIVLKQVELLLRKAYTPLKVVFYKLGFSPGFSCHFHVAPVTSALLAEVAHHPGYVDVPDGNDVILFLSRVYCERELITEEQDEQQATIRRLREQWQDLSPSLHR</sequence>
<dbReference type="InterPro" id="IPR036265">
    <property type="entry name" value="HIT-like_sf"/>
</dbReference>
<dbReference type="SUPFAM" id="SSF54197">
    <property type="entry name" value="HIT-like"/>
    <property type="match status" value="1"/>
</dbReference>
<gene>
    <name evidence="1" type="ORF">HBF25_13945</name>
</gene>
<proteinExistence type="predicted"/>
<dbReference type="Gene3D" id="3.30.428.10">
    <property type="entry name" value="HIT-like"/>
    <property type="match status" value="1"/>
</dbReference>